<dbReference type="GeneID" id="7445049"/>
<evidence type="ECO:0000313" key="6">
    <source>
        <dbReference type="Proteomes" id="UP000001449"/>
    </source>
</evidence>
<dbReference type="InterPro" id="IPR050886">
    <property type="entry name" value="RNA-binding_reg"/>
</dbReference>
<keyword evidence="6" id="KW-1185">Reference proteome</keyword>
<dbReference type="InterPro" id="IPR011990">
    <property type="entry name" value="TPR-like_helical_dom_sf"/>
</dbReference>
<dbReference type="GO" id="GO:0043024">
    <property type="term" value="F:ribosomal small subunit binding"/>
    <property type="evidence" value="ECO:0000318"/>
    <property type="project" value="GO_Central"/>
</dbReference>
<feature type="compositionally biased region" description="Low complexity" evidence="3">
    <location>
        <begin position="849"/>
        <end position="860"/>
    </location>
</feature>
<dbReference type="Proteomes" id="UP000001449">
    <property type="component" value="Chromosome 1"/>
</dbReference>
<dbReference type="OMA" id="AVRNCPY"/>
<feature type="compositionally biased region" description="Basic and acidic residues" evidence="3">
    <location>
        <begin position="862"/>
        <end position="875"/>
    </location>
</feature>
<dbReference type="FunFam" id="3.30.70.330:FF:001977">
    <property type="match status" value="1"/>
</dbReference>
<dbReference type="STRING" id="35128.B8BRA4"/>
<proteinExistence type="predicted"/>
<dbReference type="AlphaFoldDB" id="B8BRA4"/>
<evidence type="ECO:0000256" key="1">
    <source>
        <dbReference type="ARBA" id="ARBA00022884"/>
    </source>
</evidence>
<dbReference type="GO" id="GO:0001731">
    <property type="term" value="P:formation of translation preinitiation complex"/>
    <property type="evidence" value="ECO:0000318"/>
    <property type="project" value="GO_Central"/>
</dbReference>
<feature type="compositionally biased region" description="Basic residues" evidence="3">
    <location>
        <begin position="1028"/>
        <end position="1038"/>
    </location>
</feature>
<dbReference type="InterPro" id="IPR000504">
    <property type="entry name" value="RRM_dom"/>
</dbReference>
<dbReference type="GO" id="GO:0034057">
    <property type="term" value="F:RNA strand-exchange activity"/>
    <property type="evidence" value="ECO:0000318"/>
    <property type="project" value="GO_Central"/>
</dbReference>
<protein>
    <recommendedName>
        <fullName evidence="4">RRM domain-containing protein</fullName>
    </recommendedName>
</protein>
<evidence type="ECO:0000256" key="2">
    <source>
        <dbReference type="PROSITE-ProRule" id="PRU00176"/>
    </source>
</evidence>
<feature type="region of interest" description="Disordered" evidence="3">
    <location>
        <begin position="1013"/>
        <end position="1083"/>
    </location>
</feature>
<dbReference type="PANTHER" id="PTHR48024">
    <property type="entry name" value="GEO13361P1-RELATED"/>
    <property type="match status" value="1"/>
</dbReference>
<feature type="compositionally biased region" description="Basic and acidic residues" evidence="3">
    <location>
        <begin position="892"/>
        <end position="902"/>
    </location>
</feature>
<dbReference type="PaxDb" id="35128-Thaps20887"/>
<dbReference type="InParanoid" id="B8BRA4"/>
<sequence>MSYNYDQCVQSVQQQRRRAYANTNGTSTGAAAPNLEALQQSMDEFANLSKHCPMTPLLWMQYAQDTEVLMHGLFMLESSGGEGGNANNDLHQLQQIQAKKEALESSTGILELALGEFPGCALLHLYYLECLADYVYQCESEGLHHKVTNTRGGERDEDERQTSKIKLVESFRTAWQCIGRGNHVNEGMIVSEICRLQGSFLLFCLFLLTSETKTTNASDISDSMDTDGNNEEEAFNILQQISNLFTRWSQTPMGEGSNDEMVPDMEWMWEEAASCILSFANGKQPNHRQQLQQQLGKQKEELWASIDANRRATSSLANILSSYENDIDVAMSNEGIMFPHSLLQEAVMVEPSADVIDDTASHGQHFQSLKRNMSKWYPIFLGDNAETTNIRYLFGLGGGLTSHAFAKYANFLQRAYQNSIQKKNKSGDSDPLQDHMATHNYSMIMYLYERALSECPTVESLWSSYIQFLKEEWIRIRDHLQQPESKITLEQQLELQERQQALTSALKTVPQRAVRNCPYSSSLFELQMTTLGLTATSNLEPDEISAVVQEATQMGFLTNNRDAMLHLRLVAITVVKRRLLSLISTGSTSSMSRSSEASGKDYDQHEEINLLPANAKGNKKAQSTFYKALSPAIMDEVQDLIEDVRDMYDEADTFLFQSHPSWVEGKVLFWKHRATSEAYVLGPIGLALKNALDDDEDTNNAGDKETLRCFDKLVKAQKPSHPDVWREYLRYFSTTHLSFLDGAYSQLSPDTIAAVPSIIRKTRGLYNKAIASVRKAGAVATDASPPASNPSSTWFGTGMHSAMFQREYDVALSDLCREFLDFERSFGSEESLSHALGLVRGKMSTWNTKTTSAAAATPAAEENGKRKLDTEHHEEEPADAGENQSKSKRTKLKTDLKEPRKTDNVRKVRVGKMDYPAHPFTIHVSNLDKETQDMDLVDVFKREFGPVVHAKILREKQYGKGGHHSHGESKGSGLVQFEERMSVEKALEKSGELEIGGKAVKIQRSHLPAIGVVPVGMHRVNPKGQGKTSKRNQLKKKAKPDAMECEDDGKGQEMNTEATAGGEKMNGNAGHNDGARLHLLLAR</sequence>
<dbReference type="GO" id="GO:0097010">
    <property type="term" value="P:eukaryotic translation initiation factor 4F complex assembly"/>
    <property type="evidence" value="ECO:0000318"/>
    <property type="project" value="GO_Central"/>
</dbReference>
<organism evidence="5 6">
    <name type="scientific">Thalassiosira pseudonana</name>
    <name type="common">Marine diatom</name>
    <name type="synonym">Cyclotella nana</name>
    <dbReference type="NCBI Taxonomy" id="35128"/>
    <lineage>
        <taxon>Eukaryota</taxon>
        <taxon>Sar</taxon>
        <taxon>Stramenopiles</taxon>
        <taxon>Ochrophyta</taxon>
        <taxon>Bacillariophyta</taxon>
        <taxon>Coscinodiscophyceae</taxon>
        <taxon>Thalassiosirophycidae</taxon>
        <taxon>Thalassiosirales</taxon>
        <taxon>Thalassiosiraceae</taxon>
        <taxon>Thalassiosira</taxon>
    </lineage>
</organism>
<dbReference type="EMBL" id="CM000638">
    <property type="protein sequence ID" value="EED96501.1"/>
    <property type="molecule type" value="Genomic_DNA"/>
</dbReference>
<evidence type="ECO:0000313" key="5">
    <source>
        <dbReference type="EMBL" id="EED96501.1"/>
    </source>
</evidence>
<name>B8BRA4_THAPS</name>
<dbReference type="Pfam" id="PF00076">
    <property type="entry name" value="RRM_1"/>
    <property type="match status" value="1"/>
</dbReference>
<dbReference type="RefSeq" id="XP_002286860.1">
    <property type="nucleotide sequence ID" value="XM_002286824.1"/>
</dbReference>
<feature type="region of interest" description="Disordered" evidence="3">
    <location>
        <begin position="849"/>
        <end position="902"/>
    </location>
</feature>
<dbReference type="SUPFAM" id="SSF54928">
    <property type="entry name" value="RNA-binding domain, RBD"/>
    <property type="match status" value="1"/>
</dbReference>
<gene>
    <name evidence="5" type="ORF">THAPSDRAFT_20887</name>
</gene>
<dbReference type="GO" id="GO:0033592">
    <property type="term" value="F:RNA strand annealing activity"/>
    <property type="evidence" value="ECO:0000318"/>
    <property type="project" value="GO_Central"/>
</dbReference>
<dbReference type="InterPro" id="IPR012677">
    <property type="entry name" value="Nucleotide-bd_a/b_plait_sf"/>
</dbReference>
<dbReference type="CDD" id="cd00590">
    <property type="entry name" value="RRM_SF"/>
    <property type="match status" value="1"/>
</dbReference>
<dbReference type="PANTHER" id="PTHR48024:SF56">
    <property type="entry name" value="HETEROGENEOUS NUCLEAR RIBONUCLEOPROTEIN A0"/>
    <property type="match status" value="1"/>
</dbReference>
<dbReference type="SMART" id="SM00360">
    <property type="entry name" value="RRM"/>
    <property type="match status" value="1"/>
</dbReference>
<accession>B8BRA4</accession>
<dbReference type="Gene3D" id="3.30.70.330">
    <property type="match status" value="1"/>
</dbReference>
<dbReference type="PROSITE" id="PS50102">
    <property type="entry name" value="RRM"/>
    <property type="match status" value="1"/>
</dbReference>
<evidence type="ECO:0000259" key="4">
    <source>
        <dbReference type="PROSITE" id="PS50102"/>
    </source>
</evidence>
<dbReference type="eggNOG" id="ENOG502SJKJ">
    <property type="taxonomic scope" value="Eukaryota"/>
</dbReference>
<feature type="domain" description="RRM" evidence="4">
    <location>
        <begin position="920"/>
        <end position="1007"/>
    </location>
</feature>
<reference evidence="5 6" key="1">
    <citation type="journal article" date="2004" name="Science">
        <title>The genome of the diatom Thalassiosira pseudonana: ecology, evolution, and metabolism.</title>
        <authorList>
            <person name="Armbrust E.V."/>
            <person name="Berges J.A."/>
            <person name="Bowler C."/>
            <person name="Green B.R."/>
            <person name="Martinez D."/>
            <person name="Putnam N.H."/>
            <person name="Zhou S."/>
            <person name="Allen A.E."/>
            <person name="Apt K.E."/>
            <person name="Bechner M."/>
            <person name="Brzezinski M.A."/>
            <person name="Chaal B.K."/>
            <person name="Chiovitti A."/>
            <person name="Davis A.K."/>
            <person name="Demarest M.S."/>
            <person name="Detter J.C."/>
            <person name="Glavina T."/>
            <person name="Goodstein D."/>
            <person name="Hadi M.Z."/>
            <person name="Hellsten U."/>
            <person name="Hildebrand M."/>
            <person name="Jenkins B.D."/>
            <person name="Jurka J."/>
            <person name="Kapitonov V.V."/>
            <person name="Kroger N."/>
            <person name="Lau W.W."/>
            <person name="Lane T.W."/>
            <person name="Larimer F.W."/>
            <person name="Lippmeier J.C."/>
            <person name="Lucas S."/>
            <person name="Medina M."/>
            <person name="Montsant A."/>
            <person name="Obornik M."/>
            <person name="Parker M.S."/>
            <person name="Palenik B."/>
            <person name="Pazour G.J."/>
            <person name="Richardson P.M."/>
            <person name="Rynearson T.A."/>
            <person name="Saito M.A."/>
            <person name="Schwartz D.C."/>
            <person name="Thamatrakoln K."/>
            <person name="Valentin K."/>
            <person name="Vardi A."/>
            <person name="Wilkerson F.P."/>
            <person name="Rokhsar D.S."/>
        </authorList>
    </citation>
    <scope>NUCLEOTIDE SEQUENCE [LARGE SCALE GENOMIC DNA]</scope>
    <source>
        <strain evidence="5 6">CCMP1335</strain>
    </source>
</reference>
<keyword evidence="1 2" id="KW-0694">RNA-binding</keyword>
<dbReference type="KEGG" id="tps:THAPSDRAFT_20887"/>
<dbReference type="Gene3D" id="1.25.40.10">
    <property type="entry name" value="Tetratricopeptide repeat domain"/>
    <property type="match status" value="1"/>
</dbReference>
<dbReference type="InterPro" id="IPR035979">
    <property type="entry name" value="RBD_domain_sf"/>
</dbReference>
<dbReference type="HOGENOM" id="CLU_321727_0_0_1"/>
<reference evidence="5 6" key="2">
    <citation type="journal article" date="2008" name="Nature">
        <title>The Phaeodactylum genome reveals the evolutionary history of diatom genomes.</title>
        <authorList>
            <person name="Bowler C."/>
            <person name="Allen A.E."/>
            <person name="Badger J.H."/>
            <person name="Grimwood J."/>
            <person name="Jabbari K."/>
            <person name="Kuo A."/>
            <person name="Maheswari U."/>
            <person name="Martens C."/>
            <person name="Maumus F."/>
            <person name="Otillar R.P."/>
            <person name="Rayko E."/>
            <person name="Salamov A."/>
            <person name="Vandepoele K."/>
            <person name="Beszteri B."/>
            <person name="Gruber A."/>
            <person name="Heijde M."/>
            <person name="Katinka M."/>
            <person name="Mock T."/>
            <person name="Valentin K."/>
            <person name="Verret F."/>
            <person name="Berges J.A."/>
            <person name="Brownlee C."/>
            <person name="Cadoret J.P."/>
            <person name="Chiovitti A."/>
            <person name="Choi C.J."/>
            <person name="Coesel S."/>
            <person name="De Martino A."/>
            <person name="Detter J.C."/>
            <person name="Durkin C."/>
            <person name="Falciatore A."/>
            <person name="Fournet J."/>
            <person name="Haruta M."/>
            <person name="Huysman M.J."/>
            <person name="Jenkins B.D."/>
            <person name="Jiroutova K."/>
            <person name="Jorgensen R.E."/>
            <person name="Joubert Y."/>
            <person name="Kaplan A."/>
            <person name="Kroger N."/>
            <person name="Kroth P.G."/>
            <person name="La Roche J."/>
            <person name="Lindquist E."/>
            <person name="Lommer M."/>
            <person name="Martin-Jezequel V."/>
            <person name="Lopez P.J."/>
            <person name="Lucas S."/>
            <person name="Mangogna M."/>
            <person name="McGinnis K."/>
            <person name="Medlin L.K."/>
            <person name="Montsant A."/>
            <person name="Oudot-Le Secq M.P."/>
            <person name="Napoli C."/>
            <person name="Obornik M."/>
            <person name="Parker M.S."/>
            <person name="Petit J.L."/>
            <person name="Porcel B.M."/>
            <person name="Poulsen N."/>
            <person name="Robison M."/>
            <person name="Rychlewski L."/>
            <person name="Rynearson T.A."/>
            <person name="Schmutz J."/>
            <person name="Shapiro H."/>
            <person name="Siaut M."/>
            <person name="Stanley M."/>
            <person name="Sussman M.R."/>
            <person name="Taylor A.R."/>
            <person name="Vardi A."/>
            <person name="von Dassow P."/>
            <person name="Vyverman W."/>
            <person name="Willis A."/>
            <person name="Wyrwicz L.S."/>
            <person name="Rokhsar D.S."/>
            <person name="Weissenbach J."/>
            <person name="Armbrust E.V."/>
            <person name="Green B.R."/>
            <person name="Van de Peer Y."/>
            <person name="Grigoriev I.V."/>
        </authorList>
    </citation>
    <scope>NUCLEOTIDE SEQUENCE [LARGE SCALE GENOMIC DNA]</scope>
    <source>
        <strain evidence="5 6">CCMP1335</strain>
    </source>
</reference>
<evidence type="ECO:0000256" key="3">
    <source>
        <dbReference type="SAM" id="MobiDB-lite"/>
    </source>
</evidence>